<organism evidence="2 3">
    <name type="scientific">Corynebacterium hylobatis</name>
    <dbReference type="NCBI Taxonomy" id="1859290"/>
    <lineage>
        <taxon>Bacteria</taxon>
        <taxon>Bacillati</taxon>
        <taxon>Actinomycetota</taxon>
        <taxon>Actinomycetes</taxon>
        <taxon>Mycobacteriales</taxon>
        <taxon>Corynebacteriaceae</taxon>
        <taxon>Corynebacterium</taxon>
    </lineage>
</organism>
<gene>
    <name evidence="2" type="ORF">EAH68_09245</name>
</gene>
<evidence type="ECO:0000256" key="1">
    <source>
        <dbReference type="SAM" id="MobiDB-lite"/>
    </source>
</evidence>
<reference evidence="2 3" key="1">
    <citation type="submission" date="2018-12" db="EMBL/GenBank/DDBJ databases">
        <title>YIM 101343 draft genome.</title>
        <authorList>
            <person name="Chen X."/>
        </authorList>
    </citation>
    <scope>NUCLEOTIDE SEQUENCE [LARGE SCALE GENOMIC DNA]</scope>
    <source>
        <strain evidence="2 3">YIM 101343</strain>
    </source>
</reference>
<sequence>MRIPEIITHRSDTAVRHLRTYYSDRLELQEGEKPVLYTGAYFDRWPGDGPDPSPDEFTAEDLIAVGYLSVPIHPSAALEILRTRAKRFSQLLATIPTDADLVDIPDGVIHEEWPAWRLERGLRELKGIGAVRASKLIARKRPRLYPIYDSVVTSELNTNGKILEPLHRELRSEDSLGESLRYLREEAGLPGTISDIRIFDVITWMEGKQKTGPAEDRESALRDEEEQ</sequence>
<keyword evidence="3" id="KW-1185">Reference proteome</keyword>
<evidence type="ECO:0000313" key="2">
    <source>
        <dbReference type="EMBL" id="RSZ62744.1"/>
    </source>
</evidence>
<dbReference type="AlphaFoldDB" id="A0A430HXW2"/>
<comment type="caution">
    <text evidence="2">The sequence shown here is derived from an EMBL/GenBank/DDBJ whole genome shotgun (WGS) entry which is preliminary data.</text>
</comment>
<feature type="region of interest" description="Disordered" evidence="1">
    <location>
        <begin position="208"/>
        <end position="227"/>
    </location>
</feature>
<dbReference type="RefSeq" id="WP_126121039.1">
    <property type="nucleotide sequence ID" value="NZ_RXHJ01000010.1"/>
</dbReference>
<dbReference type="InterPro" id="IPR046275">
    <property type="entry name" value="DUF6308"/>
</dbReference>
<evidence type="ECO:0000313" key="3">
    <source>
        <dbReference type="Proteomes" id="UP000274907"/>
    </source>
</evidence>
<dbReference type="Proteomes" id="UP000274907">
    <property type="component" value="Unassembled WGS sequence"/>
</dbReference>
<dbReference type="EMBL" id="RXHJ01000010">
    <property type="protein sequence ID" value="RSZ62744.1"/>
    <property type="molecule type" value="Genomic_DNA"/>
</dbReference>
<dbReference type="OrthoDB" id="5178186at2"/>
<name>A0A430HXW2_9CORY</name>
<proteinExistence type="predicted"/>
<dbReference type="Pfam" id="PF19827">
    <property type="entry name" value="DUF6308"/>
    <property type="match status" value="1"/>
</dbReference>
<protein>
    <submittedName>
        <fullName evidence="2">Uncharacterized protein</fullName>
    </submittedName>
</protein>
<accession>A0A430HXW2</accession>